<dbReference type="SUPFAM" id="SSF56731">
    <property type="entry name" value="DNA primase core"/>
    <property type="match status" value="1"/>
</dbReference>
<dbReference type="GO" id="GO:0006260">
    <property type="term" value="P:DNA replication"/>
    <property type="evidence" value="ECO:0007669"/>
    <property type="project" value="InterPro"/>
</dbReference>
<dbReference type="InterPro" id="IPR014774">
    <property type="entry name" value="KaiC-like_dom"/>
</dbReference>
<feature type="region of interest" description="Disordered" evidence="1">
    <location>
        <begin position="90"/>
        <end position="112"/>
    </location>
</feature>
<dbReference type="EMBL" id="MN877442">
    <property type="protein sequence ID" value="QHZ59828.1"/>
    <property type="molecule type" value="Genomic_DNA"/>
</dbReference>
<keyword evidence="4" id="KW-1185">Reference proteome</keyword>
<dbReference type="GO" id="GO:0043139">
    <property type="term" value="F:5'-3' DNA helicase activity"/>
    <property type="evidence" value="ECO:0007669"/>
    <property type="project" value="InterPro"/>
</dbReference>
<evidence type="ECO:0000313" key="4">
    <source>
        <dbReference type="Proteomes" id="UP000479357"/>
    </source>
</evidence>
<dbReference type="GeneID" id="55626492"/>
<dbReference type="Gene3D" id="3.40.50.300">
    <property type="entry name" value="P-loop containing nucleotide triphosphate hydrolases"/>
    <property type="match status" value="1"/>
</dbReference>
<feature type="compositionally biased region" description="Acidic residues" evidence="1">
    <location>
        <begin position="655"/>
        <end position="667"/>
    </location>
</feature>
<feature type="domain" description="SF4 helicase" evidence="2">
    <location>
        <begin position="346"/>
        <end position="620"/>
    </location>
</feature>
<dbReference type="Proteomes" id="UP000479357">
    <property type="component" value="Segment"/>
</dbReference>
<dbReference type="GO" id="GO:0005524">
    <property type="term" value="F:ATP binding"/>
    <property type="evidence" value="ECO:0007669"/>
    <property type="project" value="InterPro"/>
</dbReference>
<dbReference type="Gene3D" id="3.40.1360.10">
    <property type="match status" value="1"/>
</dbReference>
<organism evidence="3 4">
    <name type="scientific">Alteromonas phage vB_AmeM_PT11-V22</name>
    <dbReference type="NCBI Taxonomy" id="2704031"/>
    <lineage>
        <taxon>Viruses</taxon>
        <taxon>Duplodnaviria</taxon>
        <taxon>Heunggongvirae</taxon>
        <taxon>Uroviricota</taxon>
        <taxon>Caudoviricetes</taxon>
        <taxon>Myoalterovirus</taxon>
        <taxon>Myoalterovirus PT11V22</taxon>
    </lineage>
</organism>
<dbReference type="GO" id="GO:0003697">
    <property type="term" value="F:single-stranded DNA binding"/>
    <property type="evidence" value="ECO:0007669"/>
    <property type="project" value="InterPro"/>
</dbReference>
<proteinExistence type="predicted"/>
<feature type="compositionally biased region" description="Basic and acidic residues" evidence="1">
    <location>
        <begin position="643"/>
        <end position="652"/>
    </location>
</feature>
<dbReference type="InterPro" id="IPR007694">
    <property type="entry name" value="DNA_helicase_DnaB-like_C"/>
</dbReference>
<dbReference type="PROSITE" id="PS51199">
    <property type="entry name" value="SF4_HELICASE"/>
    <property type="match status" value="1"/>
</dbReference>
<evidence type="ECO:0000256" key="1">
    <source>
        <dbReference type="SAM" id="MobiDB-lite"/>
    </source>
</evidence>
<accession>A0A6C0R0W5</accession>
<dbReference type="InterPro" id="IPR027032">
    <property type="entry name" value="Twinkle-like"/>
</dbReference>
<dbReference type="Pfam" id="PF06745">
    <property type="entry name" value="ATPase"/>
    <property type="match status" value="1"/>
</dbReference>
<evidence type="ECO:0000259" key="2">
    <source>
        <dbReference type="PROSITE" id="PS51199"/>
    </source>
</evidence>
<keyword evidence="3" id="KW-0378">Hydrolase</keyword>
<dbReference type="KEGG" id="vg:55626492"/>
<evidence type="ECO:0000313" key="3">
    <source>
        <dbReference type="EMBL" id="QHZ59828.1"/>
    </source>
</evidence>
<dbReference type="PANTHER" id="PTHR12873:SF0">
    <property type="entry name" value="TWINKLE MTDNA HELICASE"/>
    <property type="match status" value="1"/>
</dbReference>
<dbReference type="RefSeq" id="YP_009855752.1">
    <property type="nucleotide sequence ID" value="NC_048847.1"/>
</dbReference>
<reference evidence="3 4" key="1">
    <citation type="submission" date="2019-12" db="EMBL/GenBank/DDBJ databases">
        <title>Alteromonas phage V22 represents a new genus of marine bacteriophages that requires a novel tail fiber chaperone for host recognition.</title>
        <authorList>
            <person name="Gonzalez-Serrano R."/>
            <person name="Dunne M."/>
            <person name="Rosselli R."/>
            <person name="Martin-Cuadrado A.-B."/>
            <person name="Grosboillot V."/>
            <person name="Zinsli L."/>
            <person name="Roda-Garcia J.J."/>
            <person name="Loessner M.J."/>
            <person name="Rodriguez-Valera F."/>
        </authorList>
    </citation>
    <scope>NUCLEOTIDE SEQUENCE [LARGE SCALE GENOMIC DNA]</scope>
</reference>
<feature type="region of interest" description="Disordered" evidence="1">
    <location>
        <begin position="621"/>
        <end position="667"/>
    </location>
</feature>
<dbReference type="PANTHER" id="PTHR12873">
    <property type="entry name" value="T7-LIKE MITOCHONDRIAL DNA HELICASE"/>
    <property type="match status" value="1"/>
</dbReference>
<protein>
    <submittedName>
        <fullName evidence="3">DNA primase-helicase</fullName>
    </submittedName>
</protein>
<dbReference type="SUPFAM" id="SSF52540">
    <property type="entry name" value="P-loop containing nucleoside triphosphate hydrolases"/>
    <property type="match status" value="1"/>
</dbReference>
<dbReference type="InterPro" id="IPR027417">
    <property type="entry name" value="P-loop_NTPase"/>
</dbReference>
<dbReference type="Pfam" id="PF13155">
    <property type="entry name" value="Toprim_2"/>
    <property type="match status" value="1"/>
</dbReference>
<name>A0A6C0R0W5_9CAUD</name>
<keyword evidence="3" id="KW-0067">ATP-binding</keyword>
<keyword evidence="3" id="KW-0347">Helicase</keyword>
<keyword evidence="3" id="KW-0547">Nucleotide-binding</keyword>
<sequence length="667" mass="75830">MKKITKNKKEDKEYESGDRLSQKFYCIADELIENFSEDFPRLRQCGSSDAMDIYEHINEEGEVSYDAHCWSCAQVFSKEMVAKSSHAEELGVSEDGSVKEKKTFQKRPKAEPLTTQEAKDFMKEIGFKGHGYRGISDEANKFYGHLTKVNKQGEVVARYYPETDNDGKIVGFKCRNHPKNFKYGKLGLTGITNQLSGQVRWKKGGGKYLLIVGGEEDKAAAYQMFSEYNKSRGQEDYDQFPIVSPTTGEGSAYKQLSAQYDWIDTFDNIYLALDSDKAGKEALVNCIDVLPAEKVHIVTWSGKDPNDMLQKGKHKQFIRDFYNAKPYIPDTVKTSKDADDEMEIELSRPKIPLPSFMKELQKLMAGGIPLGYLVNLGAQTGGGKTTIANEMIYYWIFNSPYKIGILSLELNAGQYQTTMLSRHIGHKIQLIEDPKEAVEFVQQDWVQEKRRELREHDNGEPRYVLLDGREGTLVDVKKQIDKLIKKYDCKFIVIDPINDLFEGVSLEEQTAFIKYLKGIISDGISIINICHITKGKTHIDKNGNRVVRKLTEDDFSGVSNIAKSGGCNIFATRDKLSEDPVMKNVTEIEVPKCRWTGRSGKAGMWYYDNESHTIHDYEEFFGEPPSEEGNEPKKKFSKPKKPANIDEDKPPFEPDNVEEDINPFDGE</sequence>